<dbReference type="Proteomes" id="UP000663879">
    <property type="component" value="Unassembled WGS sequence"/>
</dbReference>
<organism evidence="1 2">
    <name type="scientific">Brachionus calyciflorus</name>
    <dbReference type="NCBI Taxonomy" id="104777"/>
    <lineage>
        <taxon>Eukaryota</taxon>
        <taxon>Metazoa</taxon>
        <taxon>Spiralia</taxon>
        <taxon>Gnathifera</taxon>
        <taxon>Rotifera</taxon>
        <taxon>Eurotatoria</taxon>
        <taxon>Monogononta</taxon>
        <taxon>Pseudotrocha</taxon>
        <taxon>Ploima</taxon>
        <taxon>Brachionidae</taxon>
        <taxon>Brachionus</taxon>
    </lineage>
</organism>
<dbReference type="AlphaFoldDB" id="A0A813Y449"/>
<dbReference type="InterPro" id="IPR014756">
    <property type="entry name" value="Ig_E-set"/>
</dbReference>
<dbReference type="EMBL" id="CAJNOC010001564">
    <property type="protein sequence ID" value="CAF0874995.1"/>
    <property type="molecule type" value="Genomic_DNA"/>
</dbReference>
<evidence type="ECO:0000313" key="2">
    <source>
        <dbReference type="Proteomes" id="UP000663879"/>
    </source>
</evidence>
<dbReference type="InterPro" id="IPR013783">
    <property type="entry name" value="Ig-like_fold"/>
</dbReference>
<protein>
    <submittedName>
        <fullName evidence="1">Uncharacterized protein</fullName>
    </submittedName>
</protein>
<evidence type="ECO:0000313" key="1">
    <source>
        <dbReference type="EMBL" id="CAF0874995.1"/>
    </source>
</evidence>
<dbReference type="SUPFAM" id="SSF81296">
    <property type="entry name" value="E set domains"/>
    <property type="match status" value="1"/>
</dbReference>
<proteinExistence type="predicted"/>
<dbReference type="OrthoDB" id="10284966at2759"/>
<gene>
    <name evidence="1" type="ORF">OXX778_LOCUS10124</name>
</gene>
<sequence length="82" mass="9560">MSFEKVDLPKLDISNVSFIVNTKKCGDKGEVRCTARHPDGTQAPVKYEFLDDNIYRVKIFPLKTGVIHLRFEHWDENETTYN</sequence>
<accession>A0A813Y449</accession>
<keyword evidence="2" id="KW-1185">Reference proteome</keyword>
<name>A0A813Y449_9BILA</name>
<reference evidence="1" key="1">
    <citation type="submission" date="2021-02" db="EMBL/GenBank/DDBJ databases">
        <authorList>
            <person name="Nowell W R."/>
        </authorList>
    </citation>
    <scope>NUCLEOTIDE SEQUENCE</scope>
    <source>
        <strain evidence="1">Ploen Becks lab</strain>
    </source>
</reference>
<comment type="caution">
    <text evidence="1">The sequence shown here is derived from an EMBL/GenBank/DDBJ whole genome shotgun (WGS) entry which is preliminary data.</text>
</comment>
<dbReference type="Gene3D" id="2.60.40.10">
    <property type="entry name" value="Immunoglobulins"/>
    <property type="match status" value="1"/>
</dbReference>